<sequence length="67" mass="7476">MVAETSYVLIEDNQSVSIANSEGKSVKETSMCFPELKTEVDEHLMHLLVLLELTDITGVMEMLQCNS</sequence>
<gene>
    <name evidence="1" type="ORF">V6N11_029384</name>
</gene>
<dbReference type="EMBL" id="JBBPBN010000078">
    <property type="protein sequence ID" value="KAK8984055.1"/>
    <property type="molecule type" value="Genomic_DNA"/>
</dbReference>
<protein>
    <submittedName>
        <fullName evidence="1">Uncharacterized protein</fullName>
    </submittedName>
</protein>
<reference evidence="1 2" key="1">
    <citation type="journal article" date="2024" name="G3 (Bethesda)">
        <title>Genome assembly of Hibiscus sabdariffa L. provides insights into metabolisms of medicinal natural products.</title>
        <authorList>
            <person name="Kim T."/>
        </authorList>
    </citation>
    <scope>NUCLEOTIDE SEQUENCE [LARGE SCALE GENOMIC DNA]</scope>
    <source>
        <strain evidence="1">TK-2024</strain>
        <tissue evidence="1">Old leaves</tissue>
    </source>
</reference>
<dbReference type="Proteomes" id="UP001396334">
    <property type="component" value="Unassembled WGS sequence"/>
</dbReference>
<name>A0ABR2P6J3_9ROSI</name>
<proteinExistence type="predicted"/>
<keyword evidence="2" id="KW-1185">Reference proteome</keyword>
<organism evidence="1 2">
    <name type="scientific">Hibiscus sabdariffa</name>
    <name type="common">roselle</name>
    <dbReference type="NCBI Taxonomy" id="183260"/>
    <lineage>
        <taxon>Eukaryota</taxon>
        <taxon>Viridiplantae</taxon>
        <taxon>Streptophyta</taxon>
        <taxon>Embryophyta</taxon>
        <taxon>Tracheophyta</taxon>
        <taxon>Spermatophyta</taxon>
        <taxon>Magnoliopsida</taxon>
        <taxon>eudicotyledons</taxon>
        <taxon>Gunneridae</taxon>
        <taxon>Pentapetalae</taxon>
        <taxon>rosids</taxon>
        <taxon>malvids</taxon>
        <taxon>Malvales</taxon>
        <taxon>Malvaceae</taxon>
        <taxon>Malvoideae</taxon>
        <taxon>Hibiscus</taxon>
    </lineage>
</organism>
<evidence type="ECO:0000313" key="2">
    <source>
        <dbReference type="Proteomes" id="UP001396334"/>
    </source>
</evidence>
<comment type="caution">
    <text evidence="1">The sequence shown here is derived from an EMBL/GenBank/DDBJ whole genome shotgun (WGS) entry which is preliminary data.</text>
</comment>
<accession>A0ABR2P6J3</accession>
<evidence type="ECO:0000313" key="1">
    <source>
        <dbReference type="EMBL" id="KAK8984055.1"/>
    </source>
</evidence>